<name>A0AAU8FQ33_9BACT</name>
<dbReference type="Pfam" id="PF12156">
    <property type="entry name" value="ATPase-cat_bd"/>
    <property type="match status" value="1"/>
</dbReference>
<dbReference type="InterPro" id="IPR021993">
    <property type="entry name" value="ATPase-cat-bd"/>
</dbReference>
<dbReference type="GO" id="GO:0046872">
    <property type="term" value="F:metal ion binding"/>
    <property type="evidence" value="ECO:0007669"/>
    <property type="project" value="InterPro"/>
</dbReference>
<sequence>MSIWAAPEATSDTRHVCYHCGEDCRDGVLHSDNHDFCCDGCLTVYDLLKESGLCQYYAIEGSRGISPAASFYQGKYDHLDLPEVRDRMIEFTDGRLTTVYWYFPKMHCSSCIWLLEHLYRLAPAVRSSVVNFPEKKCGLRSTPPHCA</sequence>
<feature type="domain" description="Putative metal-binding" evidence="1">
    <location>
        <begin position="17"/>
        <end position="91"/>
    </location>
</feature>
<dbReference type="EMBL" id="CP159289">
    <property type="protein sequence ID" value="XCH25944.1"/>
    <property type="molecule type" value="Genomic_DNA"/>
</dbReference>
<dbReference type="AlphaFoldDB" id="A0AAU8FQ33"/>
<evidence type="ECO:0000259" key="1">
    <source>
        <dbReference type="Pfam" id="PF12156"/>
    </source>
</evidence>
<protein>
    <submittedName>
        <fullName evidence="2">Heavy metal translocating P-type ATPase metal-binding domain-containing protein</fullName>
    </submittedName>
</protein>
<dbReference type="SUPFAM" id="SSF55008">
    <property type="entry name" value="HMA, heavy metal-associated domain"/>
    <property type="match status" value="1"/>
</dbReference>
<gene>
    <name evidence="2" type="ORF">ABV298_05910</name>
</gene>
<reference evidence="2" key="1">
    <citation type="submission" date="2024-06" db="EMBL/GenBank/DDBJ databases">
        <title>Sequencing and assembly of the genome of Dyadobacter sp. strain 676, a symbiont of Cyamopsis tetragonoloba.</title>
        <authorList>
            <person name="Guro P."/>
            <person name="Sazanova A."/>
            <person name="Kuznetsova I."/>
            <person name="Belimov A."/>
            <person name="Safronova V."/>
        </authorList>
    </citation>
    <scope>NUCLEOTIDE SEQUENCE</scope>
    <source>
        <strain evidence="2">676</strain>
    </source>
</reference>
<proteinExistence type="predicted"/>
<accession>A0AAU8FQ33</accession>
<evidence type="ECO:0000313" key="2">
    <source>
        <dbReference type="EMBL" id="XCH25944.1"/>
    </source>
</evidence>
<dbReference type="InterPro" id="IPR036163">
    <property type="entry name" value="HMA_dom_sf"/>
</dbReference>
<dbReference type="RefSeq" id="WP_353721242.1">
    <property type="nucleotide sequence ID" value="NZ_CP159289.1"/>
</dbReference>
<organism evidence="2">
    <name type="scientific">Dyadobacter sp. 676</name>
    <dbReference type="NCBI Taxonomy" id="3088362"/>
    <lineage>
        <taxon>Bacteria</taxon>
        <taxon>Pseudomonadati</taxon>
        <taxon>Bacteroidota</taxon>
        <taxon>Cytophagia</taxon>
        <taxon>Cytophagales</taxon>
        <taxon>Spirosomataceae</taxon>
        <taxon>Dyadobacter</taxon>
    </lineage>
</organism>